<dbReference type="EMBL" id="JACIGM010000012">
    <property type="protein sequence ID" value="MBB4277247.1"/>
    <property type="molecule type" value="Genomic_DNA"/>
</dbReference>
<dbReference type="AlphaFoldDB" id="A0A7W6RRS5"/>
<protein>
    <submittedName>
        <fullName evidence="1">Phosphopantetheinyl transferase (Holo-ACP synthase)</fullName>
    </submittedName>
</protein>
<proteinExistence type="predicted"/>
<comment type="caution">
    <text evidence="1">The sequence shown here is derived from an EMBL/GenBank/DDBJ whole genome shotgun (WGS) entry which is preliminary data.</text>
</comment>
<reference evidence="1 2" key="1">
    <citation type="submission" date="2020-08" db="EMBL/GenBank/DDBJ databases">
        <title>Genomic Encyclopedia of Type Strains, Phase IV (KMG-V): Genome sequencing to study the core and pangenomes of soil and plant-associated prokaryotes.</title>
        <authorList>
            <person name="Whitman W."/>
        </authorList>
    </citation>
    <scope>NUCLEOTIDE SEQUENCE [LARGE SCALE GENOMIC DNA]</scope>
    <source>
        <strain evidence="1 2">SEMIA 402</strain>
    </source>
</reference>
<keyword evidence="1" id="KW-0808">Transferase</keyword>
<evidence type="ECO:0000313" key="1">
    <source>
        <dbReference type="EMBL" id="MBB4277247.1"/>
    </source>
</evidence>
<dbReference type="GO" id="GO:0016740">
    <property type="term" value="F:transferase activity"/>
    <property type="evidence" value="ECO:0007669"/>
    <property type="project" value="UniProtKB-KW"/>
</dbReference>
<evidence type="ECO:0000313" key="2">
    <source>
        <dbReference type="Proteomes" id="UP000533641"/>
    </source>
</evidence>
<organism evidence="1 2">
    <name type="scientific">Rhizobium mongolense</name>
    <dbReference type="NCBI Taxonomy" id="57676"/>
    <lineage>
        <taxon>Bacteria</taxon>
        <taxon>Pseudomonadati</taxon>
        <taxon>Pseudomonadota</taxon>
        <taxon>Alphaproteobacteria</taxon>
        <taxon>Hyphomicrobiales</taxon>
        <taxon>Rhizobiaceae</taxon>
        <taxon>Rhizobium/Agrobacterium group</taxon>
        <taxon>Rhizobium</taxon>
    </lineage>
</organism>
<gene>
    <name evidence="1" type="ORF">GGE12_005050</name>
</gene>
<name>A0A7W6RRS5_9HYPH</name>
<sequence length="49" mass="5344">MTEQTPPRYQVKGLAVLDVPANMIVGRFGTKEAARKAAETLNKTGKLSR</sequence>
<dbReference type="RefSeq" id="WP_183927852.1">
    <property type="nucleotide sequence ID" value="NZ_JACIGM010000012.1"/>
</dbReference>
<accession>A0A7W6RRS5</accession>
<dbReference type="Proteomes" id="UP000533641">
    <property type="component" value="Unassembled WGS sequence"/>
</dbReference>